<evidence type="ECO:0000313" key="2">
    <source>
        <dbReference type="EMBL" id="CAD7015087.1"/>
    </source>
</evidence>
<gene>
    <name evidence="2" type="ORF">CCAP1982_LOCUS23041</name>
</gene>
<dbReference type="AlphaFoldDB" id="A0A811VIL0"/>
<feature type="compositionally biased region" description="Polar residues" evidence="1">
    <location>
        <begin position="65"/>
        <end position="80"/>
    </location>
</feature>
<comment type="caution">
    <text evidence="2">The sequence shown here is derived from an EMBL/GenBank/DDBJ whole genome shotgun (WGS) entry which is preliminary data.</text>
</comment>
<feature type="compositionally biased region" description="Low complexity" evidence="1">
    <location>
        <begin position="108"/>
        <end position="123"/>
    </location>
</feature>
<evidence type="ECO:0000256" key="1">
    <source>
        <dbReference type="SAM" id="MobiDB-lite"/>
    </source>
</evidence>
<protein>
    <submittedName>
        <fullName evidence="2">(Mediterranean fruit fly) hypothetical protein</fullName>
    </submittedName>
</protein>
<dbReference type="EMBL" id="CAJHJT010000056">
    <property type="protein sequence ID" value="CAD7015087.1"/>
    <property type="molecule type" value="Genomic_DNA"/>
</dbReference>
<name>A0A811VIL0_CERCA</name>
<keyword evidence="3" id="KW-1185">Reference proteome</keyword>
<sequence length="158" mass="17783">MLHFTIEQRTSIKDGHSSIMYRNSVSSLELNYYKPGTRHTRGANAWPAQQQYQNKHQATGVAVKQPNNRAVKRQSNQPHQQRGHGRPPAATRADVKPTSYQTADKPDNCNGNSSSSSNNKFNINLPSKRMDTYVATQGFSFLQFVNETQTMQTRLNGS</sequence>
<proteinExistence type="predicted"/>
<organism evidence="2 3">
    <name type="scientific">Ceratitis capitata</name>
    <name type="common">Mediterranean fruit fly</name>
    <name type="synonym">Tephritis capitata</name>
    <dbReference type="NCBI Taxonomy" id="7213"/>
    <lineage>
        <taxon>Eukaryota</taxon>
        <taxon>Metazoa</taxon>
        <taxon>Ecdysozoa</taxon>
        <taxon>Arthropoda</taxon>
        <taxon>Hexapoda</taxon>
        <taxon>Insecta</taxon>
        <taxon>Pterygota</taxon>
        <taxon>Neoptera</taxon>
        <taxon>Endopterygota</taxon>
        <taxon>Diptera</taxon>
        <taxon>Brachycera</taxon>
        <taxon>Muscomorpha</taxon>
        <taxon>Tephritoidea</taxon>
        <taxon>Tephritidae</taxon>
        <taxon>Ceratitis</taxon>
        <taxon>Ceratitis</taxon>
    </lineage>
</organism>
<dbReference type="Proteomes" id="UP000606786">
    <property type="component" value="Unassembled WGS sequence"/>
</dbReference>
<reference evidence="2" key="1">
    <citation type="submission" date="2020-11" db="EMBL/GenBank/DDBJ databases">
        <authorList>
            <person name="Whitehead M."/>
        </authorList>
    </citation>
    <scope>NUCLEOTIDE SEQUENCE</scope>
    <source>
        <strain evidence="2">EGII</strain>
    </source>
</reference>
<feature type="region of interest" description="Disordered" evidence="1">
    <location>
        <begin position="53"/>
        <end position="123"/>
    </location>
</feature>
<accession>A0A811VIL0</accession>
<evidence type="ECO:0000313" key="3">
    <source>
        <dbReference type="Proteomes" id="UP000606786"/>
    </source>
</evidence>